<dbReference type="SUPFAM" id="SSF48179">
    <property type="entry name" value="6-phosphogluconate dehydrogenase C-terminal domain-like"/>
    <property type="match status" value="1"/>
</dbReference>
<dbReference type="InterPro" id="IPR015815">
    <property type="entry name" value="HIBADH-related"/>
</dbReference>
<evidence type="ECO:0000256" key="1">
    <source>
        <dbReference type="ARBA" id="ARBA00007598"/>
    </source>
</evidence>
<dbReference type="PANTHER" id="PTHR43580:SF3">
    <property type="entry name" value="6-PHOSPHOGLUCONATE DEHYDROGENASE FAMILY PROTEIN (AFU_ORTHOLOGUE AFUA_2G11600)"/>
    <property type="match status" value="1"/>
</dbReference>
<dbReference type="PIRSF" id="PIRSF000103">
    <property type="entry name" value="HIBADH"/>
    <property type="match status" value="1"/>
</dbReference>
<dbReference type="Gene3D" id="1.10.1040.10">
    <property type="entry name" value="N-(1-d-carboxylethyl)-l-norvaline Dehydrogenase, domain 2"/>
    <property type="match status" value="1"/>
</dbReference>
<keyword evidence="2" id="KW-0560">Oxidoreductase</keyword>
<dbReference type="EMBL" id="JBEFKJ010000001">
    <property type="protein sequence ID" value="KAL2048675.1"/>
    <property type="molecule type" value="Genomic_DNA"/>
</dbReference>
<dbReference type="Proteomes" id="UP001590950">
    <property type="component" value="Unassembled WGS sequence"/>
</dbReference>
<dbReference type="Gene3D" id="3.40.50.720">
    <property type="entry name" value="NAD(P)-binding Rossmann-like Domain"/>
    <property type="match status" value="1"/>
</dbReference>
<proteinExistence type="inferred from homology"/>
<protein>
    <recommendedName>
        <fullName evidence="3">6-phosphogluconate dehydrogenase NADP-binding domain-containing protein</fullName>
    </recommendedName>
</protein>
<dbReference type="SUPFAM" id="SSF51735">
    <property type="entry name" value="NAD(P)-binding Rossmann-fold domains"/>
    <property type="match status" value="1"/>
</dbReference>
<dbReference type="InterPro" id="IPR051265">
    <property type="entry name" value="HIBADH-related_NP60_sf"/>
</dbReference>
<dbReference type="Pfam" id="PF03446">
    <property type="entry name" value="NAD_binding_2"/>
    <property type="match status" value="1"/>
</dbReference>
<reference evidence="4 5" key="1">
    <citation type="submission" date="2024-09" db="EMBL/GenBank/DDBJ databases">
        <title>Rethinking Asexuality: The Enigmatic Case of Functional Sexual Genes in Lepraria (Stereocaulaceae).</title>
        <authorList>
            <person name="Doellman M."/>
            <person name="Sun Y."/>
            <person name="Barcenas-Pena A."/>
            <person name="Lumbsch H.T."/>
            <person name="Grewe F."/>
        </authorList>
    </citation>
    <scope>NUCLEOTIDE SEQUENCE [LARGE SCALE GENOMIC DNA]</scope>
    <source>
        <strain evidence="4 5">Mercado 3170</strain>
    </source>
</reference>
<evidence type="ECO:0000313" key="4">
    <source>
        <dbReference type="EMBL" id="KAL2048675.1"/>
    </source>
</evidence>
<comment type="similarity">
    <text evidence="1">Belongs to the HIBADH-related family. NP60 subfamily.</text>
</comment>
<dbReference type="PROSITE" id="PS00895">
    <property type="entry name" value="3_HYDROXYISOBUT_DH"/>
    <property type="match status" value="1"/>
</dbReference>
<dbReference type="PANTHER" id="PTHR43580">
    <property type="entry name" value="OXIDOREDUCTASE GLYR1-RELATED"/>
    <property type="match status" value="1"/>
</dbReference>
<accession>A0ABR4ATT8</accession>
<feature type="domain" description="6-phosphogluconate dehydrogenase NADP-binding" evidence="3">
    <location>
        <begin position="5"/>
        <end position="154"/>
    </location>
</feature>
<comment type="caution">
    <text evidence="4">The sequence shown here is derived from an EMBL/GenBank/DDBJ whole genome shotgun (WGS) entry which is preliminary data.</text>
</comment>
<dbReference type="InterPro" id="IPR006115">
    <property type="entry name" value="6PGDH_NADP-bd"/>
</dbReference>
<gene>
    <name evidence="4" type="ORF">N7G274_000587</name>
</gene>
<sequence>MAVQLAFIGLGNMGQAMSKNLVQKGNLEKPLILWNRTLSRATSLSENIGHSIVAESFQDAVSRSDIIFSCISDKQGVRAIIDTVLKGDLKGKLFVECSTVKPEYIDALVTDVRAAGAELVAMPVFGEPTMAEAGVILCVPAGKAEAVDRIKPYLIGVICKGIVDFSGEEPSKADLLKVVGNVFVINMIESLAEGHVLAEKTGLGVGKLQELLAAMFPGPYMIFSMKMSTGDYYGKEPLVSLDLIQHLADMTIDMAKESGTSLKTYETAVEHMKTVKSHAGPQGDITGLYGVVRMESGLQYENGKRKEI</sequence>
<dbReference type="InterPro" id="IPR036291">
    <property type="entry name" value="NAD(P)-bd_dom_sf"/>
</dbReference>
<evidence type="ECO:0000256" key="2">
    <source>
        <dbReference type="ARBA" id="ARBA00023002"/>
    </source>
</evidence>
<name>A0ABR4ATT8_9LECA</name>
<organism evidence="4 5">
    <name type="scientific">Stereocaulon virgatum</name>
    <dbReference type="NCBI Taxonomy" id="373712"/>
    <lineage>
        <taxon>Eukaryota</taxon>
        <taxon>Fungi</taxon>
        <taxon>Dikarya</taxon>
        <taxon>Ascomycota</taxon>
        <taxon>Pezizomycotina</taxon>
        <taxon>Lecanoromycetes</taxon>
        <taxon>OSLEUM clade</taxon>
        <taxon>Lecanoromycetidae</taxon>
        <taxon>Lecanorales</taxon>
        <taxon>Lecanorineae</taxon>
        <taxon>Stereocaulaceae</taxon>
        <taxon>Stereocaulon</taxon>
    </lineage>
</organism>
<dbReference type="InterPro" id="IPR008927">
    <property type="entry name" value="6-PGluconate_DH-like_C_sf"/>
</dbReference>
<evidence type="ECO:0000259" key="3">
    <source>
        <dbReference type="Pfam" id="PF03446"/>
    </source>
</evidence>
<dbReference type="InterPro" id="IPR013328">
    <property type="entry name" value="6PGD_dom2"/>
</dbReference>
<keyword evidence="5" id="KW-1185">Reference proteome</keyword>
<dbReference type="InterPro" id="IPR002204">
    <property type="entry name" value="3-OH-isobutyrate_DH-rel_CS"/>
</dbReference>
<evidence type="ECO:0000313" key="5">
    <source>
        <dbReference type="Proteomes" id="UP001590950"/>
    </source>
</evidence>